<dbReference type="RefSeq" id="WP_037697735.1">
    <property type="nucleotide sequence ID" value="NZ_JARAWN010000345.1"/>
</dbReference>
<evidence type="ECO:0000256" key="1">
    <source>
        <dbReference type="SAM" id="MobiDB-lite"/>
    </source>
</evidence>
<accession>A0AAJ2UQG2</accession>
<proteinExistence type="predicted"/>
<evidence type="ECO:0000313" key="3">
    <source>
        <dbReference type="Proteomes" id="UP001273589"/>
    </source>
</evidence>
<comment type="caution">
    <text evidence="2">The sequence shown here is derived from an EMBL/GenBank/DDBJ whole genome shotgun (WGS) entry which is preliminary data.</text>
</comment>
<reference evidence="2" key="1">
    <citation type="journal article" date="2023" name="Microb. Genom.">
        <title>Mesoterricola silvestris gen. nov., sp. nov., Mesoterricola sediminis sp. nov., Geothrix oryzae sp. nov., Geothrix edaphica sp. nov., Geothrix rubra sp. nov., and Geothrix limicola sp. nov., six novel members of Acidobacteriota isolated from soils.</title>
        <authorList>
            <person name="Weisberg A.J."/>
            <person name="Pearce E."/>
            <person name="Kramer C.G."/>
            <person name="Chang J.H."/>
            <person name="Clarke C.R."/>
        </authorList>
    </citation>
    <scope>NUCLEOTIDE SEQUENCE</scope>
    <source>
        <strain evidence="2">ND06-05F</strain>
    </source>
</reference>
<protein>
    <submittedName>
        <fullName evidence="2">Uncharacterized protein</fullName>
    </submittedName>
</protein>
<dbReference type="AlphaFoldDB" id="A0AAJ2UQG2"/>
<gene>
    <name evidence="2" type="ORF">PV367_35460</name>
</gene>
<organism evidence="2 3">
    <name type="scientific">Streptomyces europaeiscabiei</name>
    <dbReference type="NCBI Taxonomy" id="146819"/>
    <lineage>
        <taxon>Bacteria</taxon>
        <taxon>Bacillati</taxon>
        <taxon>Actinomycetota</taxon>
        <taxon>Actinomycetes</taxon>
        <taxon>Kitasatosporales</taxon>
        <taxon>Streptomycetaceae</taxon>
        <taxon>Streptomyces</taxon>
    </lineage>
</organism>
<dbReference type="EMBL" id="JARAWN010000345">
    <property type="protein sequence ID" value="MDX3134971.1"/>
    <property type="molecule type" value="Genomic_DNA"/>
</dbReference>
<feature type="region of interest" description="Disordered" evidence="1">
    <location>
        <begin position="24"/>
        <end position="72"/>
    </location>
</feature>
<dbReference type="Proteomes" id="UP001273589">
    <property type="component" value="Unassembled WGS sequence"/>
</dbReference>
<evidence type="ECO:0000313" key="2">
    <source>
        <dbReference type="EMBL" id="MDX3134971.1"/>
    </source>
</evidence>
<feature type="compositionally biased region" description="Basic and acidic residues" evidence="1">
    <location>
        <begin position="48"/>
        <end position="62"/>
    </location>
</feature>
<sequence>MRFEDEVPPPRWLMVPAGLEVELTPAGPGRRIRCGDPSSPGRSSAGHRRPDGERPGQHRESCCHCGAPRPAA</sequence>
<name>A0AAJ2UQG2_9ACTN</name>